<dbReference type="InterPro" id="IPR001810">
    <property type="entry name" value="F-box_dom"/>
</dbReference>
<dbReference type="InterPro" id="IPR050796">
    <property type="entry name" value="SCF_F-box_component"/>
</dbReference>
<dbReference type="EMBL" id="LRBV02000007">
    <property type="status" value="NOT_ANNOTATED_CDS"/>
    <property type="molecule type" value="Genomic_DNA"/>
</dbReference>
<dbReference type="Proteomes" id="UP000594261">
    <property type="component" value="Chromosome 7"/>
</dbReference>
<dbReference type="FunCoup" id="A0A7N2R7G4">
    <property type="interactions" value="173"/>
</dbReference>
<evidence type="ECO:0000313" key="3">
    <source>
        <dbReference type="Proteomes" id="UP000594261"/>
    </source>
</evidence>
<dbReference type="InterPro" id="IPR006527">
    <property type="entry name" value="F-box-assoc_dom_typ1"/>
</dbReference>
<protein>
    <recommendedName>
        <fullName evidence="1">F-box domain-containing protein</fullName>
    </recommendedName>
</protein>
<reference evidence="2" key="2">
    <citation type="submission" date="2021-01" db="UniProtKB">
        <authorList>
            <consortium name="EnsemblPlants"/>
        </authorList>
    </citation>
    <scope>IDENTIFICATION</scope>
</reference>
<dbReference type="CDD" id="cd22157">
    <property type="entry name" value="F-box_AtFBW1-like"/>
    <property type="match status" value="1"/>
</dbReference>
<keyword evidence="3" id="KW-1185">Reference proteome</keyword>
<feature type="domain" description="F-box" evidence="1">
    <location>
        <begin position="107"/>
        <end position="157"/>
    </location>
</feature>
<dbReference type="Pfam" id="PF00646">
    <property type="entry name" value="F-box"/>
    <property type="match status" value="1"/>
</dbReference>
<dbReference type="EnsemblPlants" id="QL07p009219:mrna">
    <property type="protein sequence ID" value="QL07p009219:mrna"/>
    <property type="gene ID" value="QL07p009219"/>
</dbReference>
<dbReference type="Gene3D" id="1.20.1280.50">
    <property type="match status" value="1"/>
</dbReference>
<dbReference type="InterPro" id="IPR036047">
    <property type="entry name" value="F-box-like_dom_sf"/>
</dbReference>
<organism evidence="2 3">
    <name type="scientific">Quercus lobata</name>
    <name type="common">Valley oak</name>
    <dbReference type="NCBI Taxonomy" id="97700"/>
    <lineage>
        <taxon>Eukaryota</taxon>
        <taxon>Viridiplantae</taxon>
        <taxon>Streptophyta</taxon>
        <taxon>Embryophyta</taxon>
        <taxon>Tracheophyta</taxon>
        <taxon>Spermatophyta</taxon>
        <taxon>Magnoliopsida</taxon>
        <taxon>eudicotyledons</taxon>
        <taxon>Gunneridae</taxon>
        <taxon>Pentapetalae</taxon>
        <taxon>rosids</taxon>
        <taxon>fabids</taxon>
        <taxon>Fagales</taxon>
        <taxon>Fagaceae</taxon>
        <taxon>Quercus</taxon>
    </lineage>
</organism>
<dbReference type="AlphaFoldDB" id="A0A7N2R7G4"/>
<dbReference type="SMART" id="SM00256">
    <property type="entry name" value="FBOX"/>
    <property type="match status" value="1"/>
</dbReference>
<reference evidence="2 3" key="1">
    <citation type="journal article" date="2016" name="G3 (Bethesda)">
        <title>First Draft Assembly and Annotation of the Genome of a California Endemic Oak Quercus lobata Nee (Fagaceae).</title>
        <authorList>
            <person name="Sork V.L."/>
            <person name="Fitz-Gibbon S.T."/>
            <person name="Puiu D."/>
            <person name="Crepeau M."/>
            <person name="Gugger P.F."/>
            <person name="Sherman R."/>
            <person name="Stevens K."/>
            <person name="Langley C.H."/>
            <person name="Pellegrini M."/>
            <person name="Salzberg S.L."/>
        </authorList>
    </citation>
    <scope>NUCLEOTIDE SEQUENCE [LARGE SCALE GENOMIC DNA]</scope>
    <source>
        <strain evidence="2 3">cv. SW786</strain>
    </source>
</reference>
<proteinExistence type="predicted"/>
<dbReference type="SUPFAM" id="SSF81383">
    <property type="entry name" value="F-box domain"/>
    <property type="match status" value="1"/>
</dbReference>
<evidence type="ECO:0000313" key="2">
    <source>
        <dbReference type="EnsemblPlants" id="QL07p009219:mrna"/>
    </source>
</evidence>
<dbReference type="InterPro" id="IPR017451">
    <property type="entry name" value="F-box-assoc_interact_dom"/>
</dbReference>
<accession>A0A7N2R7G4</accession>
<dbReference type="NCBIfam" id="TIGR01640">
    <property type="entry name" value="F_box_assoc_1"/>
    <property type="match status" value="1"/>
</dbReference>
<dbReference type="Gramene" id="QL07p009219:mrna">
    <property type="protein sequence ID" value="QL07p009219:mrna"/>
    <property type="gene ID" value="QL07p009219"/>
</dbReference>
<evidence type="ECO:0000259" key="1">
    <source>
        <dbReference type="PROSITE" id="PS50181"/>
    </source>
</evidence>
<dbReference type="Pfam" id="PF07734">
    <property type="entry name" value="FBA_1"/>
    <property type="match status" value="1"/>
</dbReference>
<dbReference type="PANTHER" id="PTHR31672">
    <property type="entry name" value="BNACNNG10540D PROTEIN"/>
    <property type="match status" value="1"/>
</dbReference>
<sequence length="477" mass="53578">MAAKASGQGNQIELNVGVVSCRRSGDVATASVEEKNTLESREDLARGEATQAVILTKPRRRKLQAMATKASGDGGEKILLQEKIRSNQIITERQKSESSWKKKKKSMLTSDRLPDDVLIDILSRLPPKSLIRFRCVSKSWSSTITNPFFITTHLNKAKSLSNGYLLYTRLPVEFLCGKELCAVVYNRDPTLTQVSKYEIPFSGSRILGICNGLFCLGSHRVLNLWNPCIRKFKKVLDGTCFTRHCRHIALGLAYCSQNYDYKIVRMVCFEGLNGEGKVVPAVAEIYTLSRDSWRKGIGISVDSLNRFEPNGSIDRIDESPCMFFNGALHSIAYIGNYKFILSFDVNDETFREIMLPNDYLNGVHLQFEKLVVFKGSLSLIVFVQAEDEEGDVFHIWVMREYGVVKSWTKKSVPMEKVGQFIGCTDNGELLIKKIGTGLVLFDPEGRNEEILGIKNATWAAYTTNFLESLVLFDGVNV</sequence>
<dbReference type="PANTHER" id="PTHR31672:SF13">
    <property type="entry name" value="F-BOX PROTEIN CPR30-LIKE"/>
    <property type="match status" value="1"/>
</dbReference>
<dbReference type="PROSITE" id="PS50181">
    <property type="entry name" value="FBOX"/>
    <property type="match status" value="1"/>
</dbReference>
<name>A0A7N2R7G4_QUELO</name>
<dbReference type="InParanoid" id="A0A7N2R7G4"/>